<dbReference type="SUPFAM" id="SSF55174">
    <property type="entry name" value="Alpha-L RNA-binding motif"/>
    <property type="match status" value="1"/>
</dbReference>
<dbReference type="NCBIfam" id="NF003717">
    <property type="entry name" value="PRK05327.1"/>
    <property type="match status" value="1"/>
</dbReference>
<dbReference type="Gene3D" id="1.10.1050.10">
    <property type="entry name" value="Ribosomal Protein S4 Delta 41, Chain A, domain 1"/>
    <property type="match status" value="1"/>
</dbReference>
<keyword evidence="2 7" id="KW-0699">rRNA-binding</keyword>
<dbReference type="Pfam" id="PF01479">
    <property type="entry name" value="S4"/>
    <property type="match status" value="1"/>
</dbReference>
<evidence type="ECO:0000256" key="4">
    <source>
        <dbReference type="ARBA" id="ARBA00022980"/>
    </source>
</evidence>
<accession>A0A1F4V2W3</accession>
<evidence type="ECO:0000256" key="2">
    <source>
        <dbReference type="ARBA" id="ARBA00022730"/>
    </source>
</evidence>
<comment type="caution">
    <text evidence="12">The sequence shown here is derived from an EMBL/GenBank/DDBJ whole genome shotgun (WGS) entry which is preliminary data.</text>
</comment>
<feature type="compositionally biased region" description="Polar residues" evidence="9">
    <location>
        <begin position="35"/>
        <end position="44"/>
    </location>
</feature>
<dbReference type="GO" id="GO:0042274">
    <property type="term" value="P:ribosomal small subunit biogenesis"/>
    <property type="evidence" value="ECO:0007669"/>
    <property type="project" value="TreeGrafter"/>
</dbReference>
<dbReference type="Proteomes" id="UP000177371">
    <property type="component" value="Unassembled WGS sequence"/>
</dbReference>
<comment type="function">
    <text evidence="7">With S5 and S12 plays an important role in translational accuracy.</text>
</comment>
<comment type="function">
    <text evidence="7">One of the primary rRNA binding proteins, it binds directly to 16S rRNA where it nucleates assembly of the body of the 30S subunit.</text>
</comment>
<keyword evidence="3 7" id="KW-0694">RNA-binding</keyword>
<evidence type="ECO:0000256" key="5">
    <source>
        <dbReference type="ARBA" id="ARBA00023274"/>
    </source>
</evidence>
<comment type="subunit">
    <text evidence="7">Part of the 30S ribosomal subunit. Contacts protein S5. The interaction surface between S4 and S5 is involved in control of translational fidelity.</text>
</comment>
<feature type="region of interest" description="Disordered" evidence="9">
    <location>
        <begin position="35"/>
        <end position="57"/>
    </location>
</feature>
<keyword evidence="4 7" id="KW-0689">Ribosomal protein</keyword>
<reference evidence="12 13" key="1">
    <citation type="journal article" date="2016" name="Nat. Commun.">
        <title>Thousands of microbial genomes shed light on interconnected biogeochemical processes in an aquifer system.</title>
        <authorList>
            <person name="Anantharaman K."/>
            <person name="Brown C.T."/>
            <person name="Hug L.A."/>
            <person name="Sharon I."/>
            <person name="Castelle C.J."/>
            <person name="Probst A.J."/>
            <person name="Thomas B.C."/>
            <person name="Singh A."/>
            <person name="Wilkins M.J."/>
            <person name="Karaoz U."/>
            <person name="Brodie E.L."/>
            <person name="Williams K.H."/>
            <person name="Hubbard S.S."/>
            <person name="Banfield J.F."/>
        </authorList>
    </citation>
    <scope>NUCLEOTIDE SEQUENCE [LARGE SCALE GENOMIC DNA]</scope>
</reference>
<dbReference type="NCBIfam" id="TIGR01017">
    <property type="entry name" value="rpsD_bact"/>
    <property type="match status" value="1"/>
</dbReference>
<dbReference type="AlphaFoldDB" id="A0A1F4V2W3"/>
<dbReference type="GO" id="GO:0006412">
    <property type="term" value="P:translation"/>
    <property type="evidence" value="ECO:0007669"/>
    <property type="project" value="UniProtKB-UniRule"/>
</dbReference>
<feature type="domain" description="RNA-binding S4" evidence="10">
    <location>
        <begin position="98"/>
        <end position="154"/>
    </location>
</feature>
<keyword evidence="5 7" id="KW-0687">Ribonucleoprotein</keyword>
<feature type="domain" description="Small ribosomal subunit protein uS4 N-terminal" evidence="11">
    <location>
        <begin position="3"/>
        <end position="97"/>
    </location>
</feature>
<dbReference type="HAMAP" id="MF_01306_B">
    <property type="entry name" value="Ribosomal_uS4_B"/>
    <property type="match status" value="1"/>
</dbReference>
<dbReference type="SMART" id="SM00363">
    <property type="entry name" value="S4"/>
    <property type="match status" value="1"/>
</dbReference>
<evidence type="ECO:0000259" key="10">
    <source>
        <dbReference type="SMART" id="SM00363"/>
    </source>
</evidence>
<sequence length="200" mass="23222">MARYKDAKCRLCRREGVKLYLKGTKCESEKCTLNKRSQAPGQHGTSRRRLSGYGEQLREKQKAKRIYGVLEKQFKKYVNKALKAKGVTGEVLMQELETRLDNMVYRSGFATSRPQARQLIRSGVFEVNDKKQTIPSAQLRLNDIIKPLSFDKVHLREGFIMPEWLEANVKEKQVKLVRLPSIEESAENIKVQLIIEYYSR</sequence>
<protein>
    <recommendedName>
        <fullName evidence="6 7">Small ribosomal subunit protein uS4</fullName>
    </recommendedName>
</protein>
<dbReference type="FunFam" id="1.10.1050.10:FF:000001">
    <property type="entry name" value="30S ribosomal protein S4"/>
    <property type="match status" value="1"/>
</dbReference>
<comment type="similarity">
    <text evidence="1 7 8">Belongs to the universal ribosomal protein uS4 family.</text>
</comment>
<evidence type="ECO:0000256" key="7">
    <source>
        <dbReference type="HAMAP-Rule" id="MF_01306"/>
    </source>
</evidence>
<gene>
    <name evidence="7" type="primary">rpsD</name>
    <name evidence="12" type="ORF">A2W32_01035</name>
</gene>
<dbReference type="InterPro" id="IPR005709">
    <property type="entry name" value="Ribosomal_uS4_bac-type"/>
</dbReference>
<evidence type="ECO:0000313" key="12">
    <source>
        <dbReference type="EMBL" id="OGC51545.1"/>
    </source>
</evidence>
<dbReference type="PROSITE" id="PS50889">
    <property type="entry name" value="S4"/>
    <property type="match status" value="1"/>
</dbReference>
<dbReference type="Pfam" id="PF00163">
    <property type="entry name" value="Ribosomal_S4"/>
    <property type="match status" value="1"/>
</dbReference>
<dbReference type="PANTHER" id="PTHR11831:SF4">
    <property type="entry name" value="SMALL RIBOSOMAL SUBUNIT PROTEIN US4M"/>
    <property type="match status" value="1"/>
</dbReference>
<dbReference type="GO" id="GO:0019843">
    <property type="term" value="F:rRNA binding"/>
    <property type="evidence" value="ECO:0007669"/>
    <property type="project" value="UniProtKB-UniRule"/>
</dbReference>
<dbReference type="CDD" id="cd00165">
    <property type="entry name" value="S4"/>
    <property type="match status" value="1"/>
</dbReference>
<dbReference type="PANTHER" id="PTHR11831">
    <property type="entry name" value="30S 40S RIBOSOMAL PROTEIN"/>
    <property type="match status" value="1"/>
</dbReference>
<evidence type="ECO:0000256" key="9">
    <source>
        <dbReference type="SAM" id="MobiDB-lite"/>
    </source>
</evidence>
<proteinExistence type="inferred from homology"/>
<dbReference type="STRING" id="1802610.A2W32_01035"/>
<dbReference type="InterPro" id="IPR022801">
    <property type="entry name" value="Ribosomal_uS4"/>
</dbReference>
<evidence type="ECO:0000256" key="8">
    <source>
        <dbReference type="RuleBase" id="RU003699"/>
    </source>
</evidence>
<evidence type="ECO:0000313" key="13">
    <source>
        <dbReference type="Proteomes" id="UP000177371"/>
    </source>
</evidence>
<dbReference type="PROSITE" id="PS00632">
    <property type="entry name" value="RIBOSOMAL_S4"/>
    <property type="match status" value="1"/>
</dbReference>
<dbReference type="GO" id="GO:0015935">
    <property type="term" value="C:small ribosomal subunit"/>
    <property type="evidence" value="ECO:0007669"/>
    <property type="project" value="InterPro"/>
</dbReference>
<organism evidence="12 13">
    <name type="scientific">candidate division WWE3 bacterium RBG_16_37_10</name>
    <dbReference type="NCBI Taxonomy" id="1802610"/>
    <lineage>
        <taxon>Bacteria</taxon>
        <taxon>Katanobacteria</taxon>
    </lineage>
</organism>
<dbReference type="InterPro" id="IPR018079">
    <property type="entry name" value="Ribosomal_uS4_CS"/>
</dbReference>
<evidence type="ECO:0000259" key="11">
    <source>
        <dbReference type="SMART" id="SM01390"/>
    </source>
</evidence>
<evidence type="ECO:0000256" key="3">
    <source>
        <dbReference type="ARBA" id="ARBA00022884"/>
    </source>
</evidence>
<name>A0A1F4V2W3_UNCKA</name>
<dbReference type="InterPro" id="IPR002942">
    <property type="entry name" value="S4_RNA-bd"/>
</dbReference>
<dbReference type="Gene3D" id="3.10.290.10">
    <property type="entry name" value="RNA-binding S4 domain"/>
    <property type="match status" value="1"/>
</dbReference>
<dbReference type="EMBL" id="MEUT01000018">
    <property type="protein sequence ID" value="OGC51545.1"/>
    <property type="molecule type" value="Genomic_DNA"/>
</dbReference>
<dbReference type="SMART" id="SM01390">
    <property type="entry name" value="Ribosomal_S4"/>
    <property type="match status" value="1"/>
</dbReference>
<dbReference type="GO" id="GO:0003735">
    <property type="term" value="F:structural constituent of ribosome"/>
    <property type="evidence" value="ECO:0007669"/>
    <property type="project" value="InterPro"/>
</dbReference>
<dbReference type="InterPro" id="IPR001912">
    <property type="entry name" value="Ribosomal_uS4_N"/>
</dbReference>
<evidence type="ECO:0000256" key="6">
    <source>
        <dbReference type="ARBA" id="ARBA00035254"/>
    </source>
</evidence>
<evidence type="ECO:0000256" key="1">
    <source>
        <dbReference type="ARBA" id="ARBA00007465"/>
    </source>
</evidence>
<dbReference type="InterPro" id="IPR036986">
    <property type="entry name" value="S4_RNA-bd_sf"/>
</dbReference>